<keyword evidence="4" id="KW-1134">Transmembrane beta strand</keyword>
<sequence>MKQYRKVCISFLLSACLLTGQSAQAAAQLTLPESISLAMKNNPVMKIAEANIEKSRWNLKEAKAYDGVTLTYNLLYGRTNQAPSWYNNTSAPYPLPGVDYPAWDNTSTFYHHKLTLQLPLYTGNKLESIADMAKRGKTATDLERTNTKQSLTLDVTNTYYNVLQALNMTNVAQQAVDDFSVHLTNVKHQYDVGNVALSDVLQTEVRLANARNNLIKAQSAAKMARYKLNTVIGIKLTDDTKLDENVNRDPYKAILEDSLAEAFKNRPEMQKANLKIEMAKDKIKIARSDFRPTVSAVAVENIQDTSPSTSKGKDDWTVGINVSFNIFDNHITKTKTEAAKAELDIATEQKRQLEDWITLEVSNAYLNVKEAAERTENNQVAVGQSTRDYVMAQERYFAGIGTNLDVMDAEVAMTQAKTNYVIALYDYVNSRAQLSKAMGLLY</sequence>
<protein>
    <submittedName>
        <fullName evidence="9">Outer membrane protein TolC</fullName>
    </submittedName>
</protein>
<keyword evidence="7" id="KW-0998">Cell outer membrane</keyword>
<keyword evidence="10" id="KW-1185">Reference proteome</keyword>
<keyword evidence="3" id="KW-0813">Transport</keyword>
<dbReference type="AlphaFoldDB" id="A0A1W1Y8Y4"/>
<dbReference type="PIRSF" id="PIRSF001892">
    <property type="entry name" value="CyaE"/>
    <property type="match status" value="1"/>
</dbReference>
<keyword evidence="5" id="KW-0812">Transmembrane</keyword>
<comment type="similarity">
    <text evidence="2">Belongs to the outer membrane factor (OMF) (TC 1.B.17) family.</text>
</comment>
<keyword evidence="8" id="KW-0732">Signal</keyword>
<dbReference type="EMBL" id="FWXI01000001">
    <property type="protein sequence ID" value="SMC32622.1"/>
    <property type="molecule type" value="Genomic_DNA"/>
</dbReference>
<evidence type="ECO:0000256" key="1">
    <source>
        <dbReference type="ARBA" id="ARBA00004442"/>
    </source>
</evidence>
<dbReference type="InterPro" id="IPR051906">
    <property type="entry name" value="TolC-like"/>
</dbReference>
<proteinExistence type="inferred from homology"/>
<dbReference type="Pfam" id="PF02321">
    <property type="entry name" value="OEP"/>
    <property type="match status" value="2"/>
</dbReference>
<evidence type="ECO:0000256" key="4">
    <source>
        <dbReference type="ARBA" id="ARBA00022452"/>
    </source>
</evidence>
<evidence type="ECO:0000256" key="8">
    <source>
        <dbReference type="SAM" id="SignalP"/>
    </source>
</evidence>
<gene>
    <name evidence="9" type="ORF">SAMN04488500_101128</name>
</gene>
<dbReference type="GO" id="GO:0009279">
    <property type="term" value="C:cell outer membrane"/>
    <property type="evidence" value="ECO:0007669"/>
    <property type="project" value="UniProtKB-SubCell"/>
</dbReference>
<dbReference type="SUPFAM" id="SSF56954">
    <property type="entry name" value="Outer membrane efflux proteins (OEP)"/>
    <property type="match status" value="1"/>
</dbReference>
<evidence type="ECO:0000256" key="3">
    <source>
        <dbReference type="ARBA" id="ARBA00022448"/>
    </source>
</evidence>
<evidence type="ECO:0000256" key="6">
    <source>
        <dbReference type="ARBA" id="ARBA00023136"/>
    </source>
</evidence>
<dbReference type="GO" id="GO:1990281">
    <property type="term" value="C:efflux pump complex"/>
    <property type="evidence" value="ECO:0007669"/>
    <property type="project" value="TreeGrafter"/>
</dbReference>
<name>A0A1W1Y8Y4_9FIRM</name>
<evidence type="ECO:0000256" key="2">
    <source>
        <dbReference type="ARBA" id="ARBA00007613"/>
    </source>
</evidence>
<dbReference type="RefSeq" id="WP_084573659.1">
    <property type="nucleotide sequence ID" value="NZ_CP155572.1"/>
</dbReference>
<evidence type="ECO:0000256" key="5">
    <source>
        <dbReference type="ARBA" id="ARBA00022692"/>
    </source>
</evidence>
<accession>A0A1W1Y8Y4</accession>
<reference evidence="9 10" key="1">
    <citation type="submission" date="2017-04" db="EMBL/GenBank/DDBJ databases">
        <authorList>
            <person name="Afonso C.L."/>
            <person name="Miller P.J."/>
            <person name="Scott M.A."/>
            <person name="Spackman E."/>
            <person name="Goraichik I."/>
            <person name="Dimitrov K.M."/>
            <person name="Suarez D.L."/>
            <person name="Swayne D.E."/>
        </authorList>
    </citation>
    <scope>NUCLEOTIDE SEQUENCE [LARGE SCALE GENOMIC DNA]</scope>
    <source>
        <strain evidence="9 10">DSM 5090</strain>
    </source>
</reference>
<feature type="chain" id="PRO_5012190396" evidence="8">
    <location>
        <begin position="26"/>
        <end position="442"/>
    </location>
</feature>
<comment type="subcellular location">
    <subcellularLocation>
        <location evidence="1">Cell outer membrane</location>
    </subcellularLocation>
</comment>
<feature type="signal peptide" evidence="8">
    <location>
        <begin position="1"/>
        <end position="25"/>
    </location>
</feature>
<keyword evidence="6" id="KW-0472">Membrane</keyword>
<dbReference type="PANTHER" id="PTHR30026:SF20">
    <property type="entry name" value="OUTER MEMBRANE PROTEIN TOLC"/>
    <property type="match status" value="1"/>
</dbReference>
<dbReference type="STRING" id="112901.SAMN04488500_101128"/>
<dbReference type="GO" id="GO:0015288">
    <property type="term" value="F:porin activity"/>
    <property type="evidence" value="ECO:0007669"/>
    <property type="project" value="TreeGrafter"/>
</dbReference>
<dbReference type="InterPro" id="IPR003423">
    <property type="entry name" value="OMP_efflux"/>
</dbReference>
<evidence type="ECO:0000256" key="7">
    <source>
        <dbReference type="ARBA" id="ARBA00023237"/>
    </source>
</evidence>
<dbReference type="OrthoDB" id="6395775at2"/>
<dbReference type="InterPro" id="IPR028351">
    <property type="entry name" value="CyaE"/>
</dbReference>
<dbReference type="GO" id="GO:0015562">
    <property type="term" value="F:efflux transmembrane transporter activity"/>
    <property type="evidence" value="ECO:0007669"/>
    <property type="project" value="InterPro"/>
</dbReference>
<evidence type="ECO:0000313" key="10">
    <source>
        <dbReference type="Proteomes" id="UP000192738"/>
    </source>
</evidence>
<evidence type="ECO:0000313" key="9">
    <source>
        <dbReference type="EMBL" id="SMC32622.1"/>
    </source>
</evidence>
<dbReference type="PANTHER" id="PTHR30026">
    <property type="entry name" value="OUTER MEMBRANE PROTEIN TOLC"/>
    <property type="match status" value="1"/>
</dbReference>
<dbReference type="Gene3D" id="1.20.1600.10">
    <property type="entry name" value="Outer membrane efflux proteins (OEP)"/>
    <property type="match status" value="1"/>
</dbReference>
<organism evidence="9 10">
    <name type="scientific">Sporomusa malonica</name>
    <dbReference type="NCBI Taxonomy" id="112901"/>
    <lineage>
        <taxon>Bacteria</taxon>
        <taxon>Bacillati</taxon>
        <taxon>Bacillota</taxon>
        <taxon>Negativicutes</taxon>
        <taxon>Selenomonadales</taxon>
        <taxon>Sporomusaceae</taxon>
        <taxon>Sporomusa</taxon>
    </lineage>
</organism>
<dbReference type="Proteomes" id="UP000192738">
    <property type="component" value="Unassembled WGS sequence"/>
</dbReference>